<dbReference type="GO" id="GO:0070006">
    <property type="term" value="F:metalloaminopeptidase activity"/>
    <property type="evidence" value="ECO:0007669"/>
    <property type="project" value="UniProtKB-UniRule"/>
</dbReference>
<evidence type="ECO:0000256" key="6">
    <source>
        <dbReference type="HAMAP-Rule" id="MF_01974"/>
    </source>
</evidence>
<comment type="cofactor">
    <cofactor evidence="6">
        <name>Co(2+)</name>
        <dbReference type="ChEBI" id="CHEBI:48828"/>
    </cofactor>
    <cofactor evidence="6">
        <name>Zn(2+)</name>
        <dbReference type="ChEBI" id="CHEBI:29105"/>
    </cofactor>
    <cofactor evidence="6">
        <name>Mn(2+)</name>
        <dbReference type="ChEBI" id="CHEBI:29035"/>
    </cofactor>
    <cofactor evidence="6">
        <name>Fe(2+)</name>
        <dbReference type="ChEBI" id="CHEBI:29033"/>
    </cofactor>
    <text evidence="6">Binds 2 divalent metal cations per subunit. Has a high-affinity and a low affinity metal-binding site. The true nature of the physiological cofactor is under debate. The enzyme is active with cobalt, zinc, manganese or divalent iron ions. Most likely, methionine aminopeptidases function as mononuclear Fe(2+)-metalloproteases under physiological conditions, and the catalytically relevant metal-binding site has been assigned to the histidine-containing high-affinity site.</text>
</comment>
<evidence type="ECO:0000256" key="1">
    <source>
        <dbReference type="ARBA" id="ARBA00002521"/>
    </source>
</evidence>
<name>A0A1I0NMA7_9FIRM</name>
<dbReference type="STRING" id="99656.SAMN05421659_103219"/>
<dbReference type="InterPro" id="IPR002467">
    <property type="entry name" value="Pept_M24A_MAP1"/>
</dbReference>
<keyword evidence="2 6" id="KW-0031">Aminopeptidase</keyword>
<reference evidence="9 10" key="1">
    <citation type="submission" date="2016-10" db="EMBL/GenBank/DDBJ databases">
        <authorList>
            <person name="de Groot N.N."/>
        </authorList>
    </citation>
    <scope>NUCLEOTIDE SEQUENCE [LARGE SCALE GENOMIC DNA]</scope>
    <source>
        <strain evidence="9 10">DSM 9179</strain>
    </source>
</reference>
<keyword evidence="3 6" id="KW-0645">Protease</keyword>
<evidence type="ECO:0000256" key="7">
    <source>
        <dbReference type="RuleBase" id="RU003653"/>
    </source>
</evidence>
<evidence type="ECO:0000256" key="4">
    <source>
        <dbReference type="ARBA" id="ARBA00022723"/>
    </source>
</evidence>
<feature type="binding site" evidence="6">
    <location>
        <position position="142"/>
    </location>
    <ligand>
        <name>a divalent metal cation</name>
        <dbReference type="ChEBI" id="CHEBI:60240"/>
        <label>1</label>
    </ligand>
</feature>
<dbReference type="SUPFAM" id="SSF55920">
    <property type="entry name" value="Creatinase/aminopeptidase"/>
    <property type="match status" value="1"/>
</dbReference>
<dbReference type="SUPFAM" id="SSF103642">
    <property type="entry name" value="Sec-C motif"/>
    <property type="match status" value="1"/>
</dbReference>
<evidence type="ECO:0000256" key="3">
    <source>
        <dbReference type="ARBA" id="ARBA00022670"/>
    </source>
</evidence>
<evidence type="ECO:0000256" key="2">
    <source>
        <dbReference type="ARBA" id="ARBA00022438"/>
    </source>
</evidence>
<dbReference type="NCBIfam" id="TIGR00500">
    <property type="entry name" value="met_pdase_I"/>
    <property type="match status" value="1"/>
</dbReference>
<keyword evidence="5 6" id="KW-0378">Hydrolase</keyword>
<gene>
    <name evidence="6" type="primary">map</name>
    <name evidence="9" type="ORF">SAMN05421659_103219</name>
</gene>
<dbReference type="GO" id="GO:0006508">
    <property type="term" value="P:proteolysis"/>
    <property type="evidence" value="ECO:0007669"/>
    <property type="project" value="UniProtKB-KW"/>
</dbReference>
<comment type="similarity">
    <text evidence="6">Belongs to the peptidase M24A family. Methionine aminopeptidase type 1 subfamily.</text>
</comment>
<dbReference type="EMBL" id="FOJI01000003">
    <property type="protein sequence ID" value="SEW02462.1"/>
    <property type="molecule type" value="Genomic_DNA"/>
</dbReference>
<dbReference type="HAMAP" id="MF_01974">
    <property type="entry name" value="MetAP_1"/>
    <property type="match status" value="1"/>
</dbReference>
<feature type="binding site" evidence="6">
    <location>
        <position position="249"/>
    </location>
    <ligand>
        <name>a divalent metal cation</name>
        <dbReference type="ChEBI" id="CHEBI:60240"/>
        <label>2</label>
        <note>catalytic</note>
    </ligand>
</feature>
<dbReference type="GO" id="GO:0046872">
    <property type="term" value="F:metal ion binding"/>
    <property type="evidence" value="ECO:0007669"/>
    <property type="project" value="UniProtKB-UniRule"/>
</dbReference>
<dbReference type="CDD" id="cd01086">
    <property type="entry name" value="MetAP1"/>
    <property type="match status" value="1"/>
</dbReference>
<dbReference type="InterPro" id="IPR001714">
    <property type="entry name" value="Pept_M24_MAP"/>
</dbReference>
<evidence type="ECO:0000256" key="5">
    <source>
        <dbReference type="ARBA" id="ARBA00022801"/>
    </source>
</evidence>
<dbReference type="AlphaFoldDB" id="A0A1I0NMA7"/>
<dbReference type="PANTHER" id="PTHR43330">
    <property type="entry name" value="METHIONINE AMINOPEPTIDASE"/>
    <property type="match status" value="1"/>
</dbReference>
<feature type="binding site" evidence="6">
    <location>
        <position position="124"/>
    </location>
    <ligand>
        <name>substrate</name>
    </ligand>
</feature>
<accession>A0A1I0NMA7</accession>
<dbReference type="InterPro" id="IPR000994">
    <property type="entry name" value="Pept_M24"/>
</dbReference>
<comment type="subunit">
    <text evidence="6">Monomer.</text>
</comment>
<comment type="catalytic activity">
    <reaction evidence="6 7">
        <text>Release of N-terminal amino acids, preferentially methionine, from peptides and arylamides.</text>
        <dbReference type="EC" id="3.4.11.18"/>
    </reaction>
</comment>
<dbReference type="Pfam" id="PF00557">
    <property type="entry name" value="Peptidase_M24"/>
    <property type="match status" value="1"/>
</dbReference>
<feature type="binding site" evidence="6">
    <location>
        <position position="216"/>
    </location>
    <ligand>
        <name>a divalent metal cation</name>
        <dbReference type="ChEBI" id="CHEBI:60240"/>
        <label>2</label>
        <note>catalytic</note>
    </ligand>
</feature>
<feature type="binding site" evidence="6">
    <location>
        <position position="281"/>
    </location>
    <ligand>
        <name>a divalent metal cation</name>
        <dbReference type="ChEBI" id="CHEBI:60240"/>
        <label>2</label>
        <note>catalytic</note>
    </ligand>
</feature>
<sequence>MKMIKVTKKLRNEDICWCGSGEVYENCHMNSDKKIELYRKKNHVVPPRNIIKTPVQLEGMRKSSIINVAVLDYVSANIKIGMTTEEINTMVYEKTIAMGGVPAPLNYEGYPKSVCTSINEQICHGIPSDKVQIIDGDIVNVDVSTILDGYFSDSSRMFCFGNVSPEMKKLVDVAKECVELGLQQVKPWGFLGDVGQAINDHAKANGFSVVREVGGHGIGLKFHETPYVSYVTRKGTDMLLVPGMVFTIEPMINMGTDEIYIDEYNGWTIYTDDGMPSAQWEIMVRVTEEGHEVMAW</sequence>
<feature type="binding site" evidence="6">
    <location>
        <position position="153"/>
    </location>
    <ligand>
        <name>a divalent metal cation</name>
        <dbReference type="ChEBI" id="CHEBI:60240"/>
        <label>2</label>
        <note>catalytic</note>
    </ligand>
</feature>
<dbReference type="NCBIfam" id="NF008970">
    <property type="entry name" value="PRK12318.1"/>
    <property type="match status" value="1"/>
</dbReference>
<dbReference type="Proteomes" id="UP000199701">
    <property type="component" value="Unassembled WGS sequence"/>
</dbReference>
<dbReference type="InterPro" id="IPR036005">
    <property type="entry name" value="Creatinase/aminopeptidase-like"/>
</dbReference>
<evidence type="ECO:0000259" key="8">
    <source>
        <dbReference type="Pfam" id="PF00557"/>
    </source>
</evidence>
<comment type="function">
    <text evidence="1 6">Removes the N-terminal methionine from nascent proteins. The N-terminal methionine is often cleaved when the second residue in the primary sequence is small and uncharged (Met-Ala-, Cys, Gly, Pro, Ser, Thr, or Val). Requires deformylation of the N(alpha)-formylated initiator methionine before it can be hydrolyzed.</text>
</comment>
<evidence type="ECO:0000313" key="10">
    <source>
        <dbReference type="Proteomes" id="UP000199701"/>
    </source>
</evidence>
<dbReference type="PRINTS" id="PR00599">
    <property type="entry name" value="MAPEPTIDASE"/>
</dbReference>
<dbReference type="GO" id="GO:0004239">
    <property type="term" value="F:initiator methionyl aminopeptidase activity"/>
    <property type="evidence" value="ECO:0007669"/>
    <property type="project" value="UniProtKB-UniRule"/>
</dbReference>
<organism evidence="9 10">
    <name type="scientific">[Clostridium] fimetarium</name>
    <dbReference type="NCBI Taxonomy" id="99656"/>
    <lineage>
        <taxon>Bacteria</taxon>
        <taxon>Bacillati</taxon>
        <taxon>Bacillota</taxon>
        <taxon>Clostridia</taxon>
        <taxon>Lachnospirales</taxon>
        <taxon>Lachnospiraceae</taxon>
    </lineage>
</organism>
<feature type="binding site" evidence="6">
    <location>
        <position position="153"/>
    </location>
    <ligand>
        <name>a divalent metal cation</name>
        <dbReference type="ChEBI" id="CHEBI:60240"/>
        <label>1</label>
    </ligand>
</feature>
<dbReference type="EC" id="3.4.11.18" evidence="6 7"/>
<dbReference type="Gene3D" id="3.90.230.10">
    <property type="entry name" value="Creatinase/methionine aminopeptidase superfamily"/>
    <property type="match status" value="1"/>
</dbReference>
<keyword evidence="4 6" id="KW-0479">Metal-binding</keyword>
<feature type="binding site" evidence="6">
    <location>
        <position position="223"/>
    </location>
    <ligand>
        <name>substrate</name>
    </ligand>
</feature>
<feature type="binding site" evidence="6">
    <location>
        <position position="281"/>
    </location>
    <ligand>
        <name>a divalent metal cation</name>
        <dbReference type="ChEBI" id="CHEBI:60240"/>
        <label>1</label>
    </ligand>
</feature>
<protein>
    <recommendedName>
        <fullName evidence="6 7">Methionine aminopeptidase</fullName>
        <shortName evidence="6">MAP</shortName>
        <shortName evidence="6">MetAP</shortName>
        <ecNumber evidence="6 7">3.4.11.18</ecNumber>
    </recommendedName>
    <alternativeName>
        <fullName evidence="6">Peptidase M</fullName>
    </alternativeName>
</protein>
<evidence type="ECO:0000313" key="9">
    <source>
        <dbReference type="EMBL" id="SEW02462.1"/>
    </source>
</evidence>
<proteinExistence type="inferred from homology"/>
<keyword evidence="10" id="KW-1185">Reference proteome</keyword>
<dbReference type="Pfam" id="PF02810">
    <property type="entry name" value="SEC-C"/>
    <property type="match status" value="1"/>
</dbReference>
<dbReference type="PANTHER" id="PTHR43330:SF8">
    <property type="entry name" value="METHIONINE AMINOPEPTIDASE 1D, MITOCHONDRIAL"/>
    <property type="match status" value="1"/>
</dbReference>
<dbReference type="InterPro" id="IPR004027">
    <property type="entry name" value="SEC_C_motif"/>
</dbReference>
<feature type="domain" description="Peptidase M24" evidence="8">
    <location>
        <begin position="58"/>
        <end position="288"/>
    </location>
</feature>